<gene>
    <name evidence="1" type="ORF">R1sor_000188</name>
</gene>
<evidence type="ECO:0000313" key="1">
    <source>
        <dbReference type="EMBL" id="KAL3682166.1"/>
    </source>
</evidence>
<dbReference type="EMBL" id="JBJQOH010000006">
    <property type="protein sequence ID" value="KAL3682166.1"/>
    <property type="molecule type" value="Genomic_DNA"/>
</dbReference>
<evidence type="ECO:0000313" key="2">
    <source>
        <dbReference type="Proteomes" id="UP001633002"/>
    </source>
</evidence>
<dbReference type="AlphaFoldDB" id="A0ABD3GWK3"/>
<organism evidence="1 2">
    <name type="scientific">Riccia sorocarpa</name>
    <dbReference type="NCBI Taxonomy" id="122646"/>
    <lineage>
        <taxon>Eukaryota</taxon>
        <taxon>Viridiplantae</taxon>
        <taxon>Streptophyta</taxon>
        <taxon>Embryophyta</taxon>
        <taxon>Marchantiophyta</taxon>
        <taxon>Marchantiopsida</taxon>
        <taxon>Marchantiidae</taxon>
        <taxon>Marchantiales</taxon>
        <taxon>Ricciaceae</taxon>
        <taxon>Riccia</taxon>
    </lineage>
</organism>
<protein>
    <submittedName>
        <fullName evidence="1">Uncharacterized protein</fullName>
    </submittedName>
</protein>
<dbReference type="Proteomes" id="UP001633002">
    <property type="component" value="Unassembled WGS sequence"/>
</dbReference>
<keyword evidence="2" id="KW-1185">Reference proteome</keyword>
<sequence length="223" mass="24962">MGGYGQHKQRIGDNQTDVDGQAAFRFVRIAATHGPSEHERRIGDNRTNVDGEVAVVDETFYASRWKLQCGTIHISKWSVTNGVQQSSTVKKSVDGTWELAAGGRYRVFGFPAAGPSTILSPRSSTVDETGSSTQFSVEWPGVPLDSRVVSSYSEVRNMRGRSELSKLNIIDFQHQLVVQLPDQYNGNMVFELPPKESKDLLKKGAMLEGMDRTYECWMWTKLR</sequence>
<reference evidence="1 2" key="1">
    <citation type="submission" date="2024-09" db="EMBL/GenBank/DDBJ databases">
        <title>Chromosome-scale assembly of Riccia sorocarpa.</title>
        <authorList>
            <person name="Paukszto L."/>
        </authorList>
    </citation>
    <scope>NUCLEOTIDE SEQUENCE [LARGE SCALE GENOMIC DNA]</scope>
    <source>
        <strain evidence="1">LP-2024</strain>
        <tissue evidence="1">Aerial parts of the thallus</tissue>
    </source>
</reference>
<proteinExistence type="predicted"/>
<name>A0ABD3GWK3_9MARC</name>
<comment type="caution">
    <text evidence="1">The sequence shown here is derived from an EMBL/GenBank/DDBJ whole genome shotgun (WGS) entry which is preliminary data.</text>
</comment>
<accession>A0ABD3GWK3</accession>